<gene>
    <name evidence="1" type="ORF">MLD38_005296</name>
</gene>
<protein>
    <submittedName>
        <fullName evidence="1">Uncharacterized protein</fullName>
    </submittedName>
</protein>
<proteinExistence type="predicted"/>
<evidence type="ECO:0000313" key="1">
    <source>
        <dbReference type="EMBL" id="KAI4387468.1"/>
    </source>
</evidence>
<reference evidence="2" key="1">
    <citation type="journal article" date="2023" name="Front. Plant Sci.">
        <title>Chromosomal-level genome assembly of Melastoma candidum provides insights into trichome evolution.</title>
        <authorList>
            <person name="Zhong Y."/>
            <person name="Wu W."/>
            <person name="Sun C."/>
            <person name="Zou P."/>
            <person name="Liu Y."/>
            <person name="Dai S."/>
            <person name="Zhou R."/>
        </authorList>
    </citation>
    <scope>NUCLEOTIDE SEQUENCE [LARGE SCALE GENOMIC DNA]</scope>
</reference>
<dbReference type="EMBL" id="CM042881">
    <property type="protein sequence ID" value="KAI4387468.1"/>
    <property type="molecule type" value="Genomic_DNA"/>
</dbReference>
<name>A0ACB9SD90_9MYRT</name>
<keyword evidence="2" id="KW-1185">Reference proteome</keyword>
<organism evidence="1 2">
    <name type="scientific">Melastoma candidum</name>
    <dbReference type="NCBI Taxonomy" id="119954"/>
    <lineage>
        <taxon>Eukaryota</taxon>
        <taxon>Viridiplantae</taxon>
        <taxon>Streptophyta</taxon>
        <taxon>Embryophyta</taxon>
        <taxon>Tracheophyta</taxon>
        <taxon>Spermatophyta</taxon>
        <taxon>Magnoliopsida</taxon>
        <taxon>eudicotyledons</taxon>
        <taxon>Gunneridae</taxon>
        <taxon>Pentapetalae</taxon>
        <taxon>rosids</taxon>
        <taxon>malvids</taxon>
        <taxon>Myrtales</taxon>
        <taxon>Melastomataceae</taxon>
        <taxon>Melastomatoideae</taxon>
        <taxon>Melastomateae</taxon>
        <taxon>Melastoma</taxon>
    </lineage>
</organism>
<accession>A0ACB9SD90</accession>
<comment type="caution">
    <text evidence="1">The sequence shown here is derived from an EMBL/GenBank/DDBJ whole genome shotgun (WGS) entry which is preliminary data.</text>
</comment>
<evidence type="ECO:0000313" key="2">
    <source>
        <dbReference type="Proteomes" id="UP001057402"/>
    </source>
</evidence>
<sequence>MLAFPYPKMSYATLHEATGGFSSKCLIGDGSFGLVYKGTLHDKGETVAMKVLKTQERTSKNFLAECEAMRHIRHWNLVKDITICSSIDRAGNEFKALVFQYMPNGSLENWLHPSSQQPGMLNWKQRIGILTDPSSVLLDEDFCARVGDFGLAKILSPSEVISTSLGIRGTIGYVPPEYSQGSEPSIRDDVYSYGILLLETFMEKRPMDSAFVDSNNIQSYVKRALPDRVMQIADPILVHASDNSHSYSSSGGFEELLVSVLQIGLGLLV</sequence>
<dbReference type="Proteomes" id="UP001057402">
    <property type="component" value="Chromosome 2"/>
</dbReference>